<evidence type="ECO:0000256" key="1">
    <source>
        <dbReference type="SAM" id="MobiDB-lite"/>
    </source>
</evidence>
<keyword evidence="2" id="KW-0472">Membrane</keyword>
<feature type="transmembrane region" description="Helical" evidence="2">
    <location>
        <begin position="109"/>
        <end position="129"/>
    </location>
</feature>
<organism evidence="3 4">
    <name type="scientific">Longivirga aurantiaca</name>
    <dbReference type="NCBI Taxonomy" id="1837743"/>
    <lineage>
        <taxon>Bacteria</taxon>
        <taxon>Bacillati</taxon>
        <taxon>Actinomycetota</taxon>
        <taxon>Actinomycetes</taxon>
        <taxon>Sporichthyales</taxon>
        <taxon>Sporichthyaceae</taxon>
        <taxon>Longivirga</taxon>
    </lineage>
</organism>
<dbReference type="RefSeq" id="WP_386767899.1">
    <property type="nucleotide sequence ID" value="NZ_JBHSTI010000008.1"/>
</dbReference>
<protein>
    <submittedName>
        <fullName evidence="3">Uncharacterized protein</fullName>
    </submittedName>
</protein>
<dbReference type="Proteomes" id="UP001596138">
    <property type="component" value="Unassembled WGS sequence"/>
</dbReference>
<sequence>MTFPEQDEPFQHGSTVLPGVPLPASAHPHAPVAPPPPSSAPRVDLAPPVDEPRVDLPSPVAEPPTPTTDPAPPSAGPAAGDIEPAALPPRGRHAAPAPPATPARGGSRLLVLAVIGLLVVLVAVAAFVWPGFLTASDDGEAAGSPTASPSVSALAVSLSTPDRIDGMRRFAGAADKALDASVAKASVAGLTDPVSAVYGRGTAPLVQVIAWKAVSPPAEDTVTAAFTGFEGSTGAKVTAVREVAVPDRGGHMECGLATVEKARTLQCFWADDASFGAVTVLSASDRQKATSTAVAVRTAVEQTG</sequence>
<dbReference type="EMBL" id="JBHSTI010000008">
    <property type="protein sequence ID" value="MFC6239112.1"/>
    <property type="molecule type" value="Genomic_DNA"/>
</dbReference>
<feature type="region of interest" description="Disordered" evidence="1">
    <location>
        <begin position="1"/>
        <end position="103"/>
    </location>
</feature>
<reference evidence="4" key="1">
    <citation type="journal article" date="2019" name="Int. J. Syst. Evol. Microbiol.">
        <title>The Global Catalogue of Microorganisms (GCM) 10K type strain sequencing project: providing services to taxonomists for standard genome sequencing and annotation.</title>
        <authorList>
            <consortium name="The Broad Institute Genomics Platform"/>
            <consortium name="The Broad Institute Genome Sequencing Center for Infectious Disease"/>
            <person name="Wu L."/>
            <person name="Ma J."/>
        </authorList>
    </citation>
    <scope>NUCLEOTIDE SEQUENCE [LARGE SCALE GENOMIC DNA]</scope>
    <source>
        <strain evidence="4">CGMCC 4.7317</strain>
    </source>
</reference>
<evidence type="ECO:0000313" key="3">
    <source>
        <dbReference type="EMBL" id="MFC6239112.1"/>
    </source>
</evidence>
<evidence type="ECO:0000256" key="2">
    <source>
        <dbReference type="SAM" id="Phobius"/>
    </source>
</evidence>
<keyword evidence="2" id="KW-1133">Transmembrane helix</keyword>
<feature type="compositionally biased region" description="Low complexity" evidence="1">
    <location>
        <begin position="76"/>
        <end position="89"/>
    </location>
</feature>
<proteinExistence type="predicted"/>
<keyword evidence="4" id="KW-1185">Reference proteome</keyword>
<name>A0ABW1T486_9ACTN</name>
<comment type="caution">
    <text evidence="3">The sequence shown here is derived from an EMBL/GenBank/DDBJ whole genome shotgun (WGS) entry which is preliminary data.</text>
</comment>
<keyword evidence="2" id="KW-0812">Transmembrane</keyword>
<gene>
    <name evidence="3" type="ORF">ACFQGU_14600</name>
</gene>
<accession>A0ABW1T486</accession>
<evidence type="ECO:0000313" key="4">
    <source>
        <dbReference type="Proteomes" id="UP001596138"/>
    </source>
</evidence>
<feature type="compositionally biased region" description="Pro residues" evidence="1">
    <location>
        <begin position="60"/>
        <end position="75"/>
    </location>
</feature>